<keyword evidence="2" id="KW-1185">Reference proteome</keyword>
<gene>
    <name evidence="1" type="ORF">MGN01_36110</name>
</gene>
<name>A0A512JP79_9HYPH</name>
<evidence type="ECO:0000313" key="1">
    <source>
        <dbReference type="EMBL" id="GEP11766.1"/>
    </source>
</evidence>
<proteinExistence type="predicted"/>
<organism evidence="1 2">
    <name type="scientific">Methylobacterium gnaphalii</name>
    <dbReference type="NCBI Taxonomy" id="1010610"/>
    <lineage>
        <taxon>Bacteria</taxon>
        <taxon>Pseudomonadati</taxon>
        <taxon>Pseudomonadota</taxon>
        <taxon>Alphaproteobacteria</taxon>
        <taxon>Hyphomicrobiales</taxon>
        <taxon>Methylobacteriaceae</taxon>
        <taxon>Methylobacterium</taxon>
    </lineage>
</organism>
<dbReference type="EMBL" id="BJZV01000023">
    <property type="protein sequence ID" value="GEP11766.1"/>
    <property type="molecule type" value="Genomic_DNA"/>
</dbReference>
<dbReference type="RefSeq" id="WP_147048180.1">
    <property type="nucleotide sequence ID" value="NZ_BJZV01000023.1"/>
</dbReference>
<sequence length="73" mass="8583">MGDQGWHQRLREHDLELVDLARLTGRSLVSTRDLIRKSEERLPVPVFATVAAWELMNREQREEWLAAVDREAE</sequence>
<comment type="caution">
    <text evidence="1">The sequence shown here is derived from an EMBL/GenBank/DDBJ whole genome shotgun (WGS) entry which is preliminary data.</text>
</comment>
<accession>A0A512JP79</accession>
<evidence type="ECO:0000313" key="2">
    <source>
        <dbReference type="Proteomes" id="UP000321750"/>
    </source>
</evidence>
<dbReference type="AlphaFoldDB" id="A0A512JP79"/>
<reference evidence="1 2" key="1">
    <citation type="submission" date="2019-07" db="EMBL/GenBank/DDBJ databases">
        <title>Whole genome shotgun sequence of Methylobacterium gnaphalii NBRC 107716.</title>
        <authorList>
            <person name="Hosoyama A."/>
            <person name="Uohara A."/>
            <person name="Ohji S."/>
            <person name="Ichikawa N."/>
        </authorList>
    </citation>
    <scope>NUCLEOTIDE SEQUENCE [LARGE SCALE GENOMIC DNA]</scope>
    <source>
        <strain evidence="1 2">NBRC 107716</strain>
    </source>
</reference>
<protein>
    <submittedName>
        <fullName evidence="1">Uncharacterized protein</fullName>
    </submittedName>
</protein>
<dbReference type="Proteomes" id="UP000321750">
    <property type="component" value="Unassembled WGS sequence"/>
</dbReference>